<dbReference type="KEGG" id="acip:CBP36_13090"/>
<dbReference type="GO" id="GO:0008768">
    <property type="term" value="F:UDP-sugar diphosphatase activity"/>
    <property type="evidence" value="ECO:0007669"/>
    <property type="project" value="TreeGrafter"/>
</dbReference>
<dbReference type="InterPro" id="IPR008334">
    <property type="entry name" value="5'-Nucleotdase_C"/>
</dbReference>
<dbReference type="Pfam" id="PF02872">
    <property type="entry name" value="5_nucleotid_C"/>
    <property type="match status" value="1"/>
</dbReference>
<name>A0A240UEU8_9BURK</name>
<evidence type="ECO:0000259" key="3">
    <source>
        <dbReference type="Pfam" id="PF00149"/>
    </source>
</evidence>
<keyword evidence="6" id="KW-1185">Reference proteome</keyword>
<dbReference type="Gene3D" id="3.60.21.10">
    <property type="match status" value="1"/>
</dbReference>
<dbReference type="GO" id="GO:0009166">
    <property type="term" value="P:nucleotide catabolic process"/>
    <property type="evidence" value="ECO:0007669"/>
    <property type="project" value="InterPro"/>
</dbReference>
<dbReference type="PRINTS" id="PR01607">
    <property type="entry name" value="APYRASEFAMLY"/>
</dbReference>
<evidence type="ECO:0000256" key="1">
    <source>
        <dbReference type="ARBA" id="ARBA00022729"/>
    </source>
</evidence>
<dbReference type="InterPro" id="IPR029052">
    <property type="entry name" value="Metallo-depent_PP-like"/>
</dbReference>
<dbReference type="Proteomes" id="UP000194440">
    <property type="component" value="Chromosome"/>
</dbReference>
<feature type="domain" description="5'-Nucleotidase C-terminal" evidence="4">
    <location>
        <begin position="390"/>
        <end position="552"/>
    </location>
</feature>
<dbReference type="GO" id="GO:0008253">
    <property type="term" value="F:5'-nucleotidase activity"/>
    <property type="evidence" value="ECO:0007669"/>
    <property type="project" value="TreeGrafter"/>
</dbReference>
<keyword evidence="1 2" id="KW-0732">Signal</keyword>
<dbReference type="GO" id="GO:0030288">
    <property type="term" value="C:outer membrane-bounded periplasmic space"/>
    <property type="evidence" value="ECO:0007669"/>
    <property type="project" value="TreeGrafter"/>
</dbReference>
<feature type="signal peptide" evidence="2">
    <location>
        <begin position="1"/>
        <end position="26"/>
    </location>
</feature>
<feature type="chain" id="PRO_5011821256" evidence="2">
    <location>
        <begin position="27"/>
        <end position="596"/>
    </location>
</feature>
<dbReference type="PANTHER" id="PTHR11575">
    <property type="entry name" value="5'-NUCLEOTIDASE-RELATED"/>
    <property type="match status" value="1"/>
</dbReference>
<comment type="similarity">
    <text evidence="2">Belongs to the 5'-nucleotidase family.</text>
</comment>
<dbReference type="InterPro" id="IPR036907">
    <property type="entry name" value="5'-Nucleotdase_C_sf"/>
</dbReference>
<gene>
    <name evidence="5" type="ORF">CBP36_13090</name>
</gene>
<dbReference type="Gene3D" id="3.90.780.10">
    <property type="entry name" value="5'-Nucleotidase, C-terminal domain"/>
    <property type="match status" value="1"/>
</dbReference>
<accession>A0A240UEU8</accession>
<dbReference type="EMBL" id="CP021366">
    <property type="protein sequence ID" value="ART59646.1"/>
    <property type="molecule type" value="Genomic_DNA"/>
</dbReference>
<dbReference type="SUPFAM" id="SSF56300">
    <property type="entry name" value="Metallo-dependent phosphatases"/>
    <property type="match status" value="1"/>
</dbReference>
<dbReference type="Pfam" id="PF00149">
    <property type="entry name" value="Metallophos"/>
    <property type="match status" value="1"/>
</dbReference>
<dbReference type="KEGG" id="acis:CBP35_05835"/>
<dbReference type="PANTHER" id="PTHR11575:SF24">
    <property type="entry name" value="5'-NUCLEOTIDASE"/>
    <property type="match status" value="1"/>
</dbReference>
<evidence type="ECO:0000256" key="2">
    <source>
        <dbReference type="RuleBase" id="RU362119"/>
    </source>
</evidence>
<sequence>MARWLSRQGVRTAAAMGLLAILAGCAAVAPAPQHIDITLIGFNDLHGHLEPPRLAVSVPGPAGPVAVPAGGAAYLASAIAALKARNPHHAVVSAGDMVGASPLASALFLDEPTIEAVNRMQIDFNAVGNHEFDRGWRELLRLQHGGCEQFTVRAPCQLSRPFEGARFGFLAANTVREDGQTLLPATGLKRFHEGGATVTVGFIGLTLKATPTMVSPTGVAGLRFEDEAATANALVPQLRAQGADVIVVVIHEGGSTTAGINETSCAGLSGDIVPILERLDPAVDVVISGHTHRAYVCDYASVNPQRPFLLTSAGLYGTLVTDIALRVDTRTRRVLRKAARQVIVQGEGFTGPQGRVDTKAAVPIFVADPGVQHIVSTYRTAAVPLAQRPVGQTTAAIVRQPAPSLETPLGNLIADAQLAATRRPAQGGAQMSVMNPGGVRADLVPDGQGLVRYGQLFAVQPFGNHLVVKTLTGAQLRAALEQQFHSGTNTPERPRVLSVSAGFGYSYDLSRPAGARISHMVLHGQPLSDETRVRVAMSNYLAGGGDNFTVFAQVPDMLGGGQDLDVLEAYFRAHSPVAPPATNRITRSAEGTGSGQ</sequence>
<evidence type="ECO:0000313" key="6">
    <source>
        <dbReference type="Proteomes" id="UP000194440"/>
    </source>
</evidence>
<keyword evidence="2" id="KW-0547">Nucleotide-binding</keyword>
<reference evidence="5" key="1">
    <citation type="submission" date="2017-05" db="EMBL/GenBank/DDBJ databases">
        <title>Polyphasic characterization of four soil-derived phenanthrene-degrading Acidovorax strains and proposal of Acidovorax phenanthrenivorans sp. nov.</title>
        <authorList>
            <person name="Singleton D."/>
            <person name="Lee J."/>
            <person name="Dickey A.N."/>
            <person name="Stroud A."/>
            <person name="Scholl E.H."/>
            <person name="Wright F.A."/>
            <person name="Aitken M.D."/>
        </authorList>
    </citation>
    <scope>NUCLEOTIDE SEQUENCE</scope>
    <source>
        <strain evidence="5">P4</strain>
    </source>
</reference>
<feature type="domain" description="Calcineurin-like phosphoesterase" evidence="3">
    <location>
        <begin position="40"/>
        <end position="293"/>
    </location>
</feature>
<dbReference type="OrthoDB" id="9803927at2"/>
<dbReference type="InterPro" id="IPR006179">
    <property type="entry name" value="5_nucleotidase/apyrase"/>
</dbReference>
<evidence type="ECO:0000313" key="5">
    <source>
        <dbReference type="EMBL" id="ART59646.1"/>
    </source>
</evidence>
<dbReference type="AlphaFoldDB" id="A0A240UEU8"/>
<keyword evidence="2" id="KW-0378">Hydrolase</keyword>
<evidence type="ECO:0000259" key="4">
    <source>
        <dbReference type="Pfam" id="PF02872"/>
    </source>
</evidence>
<proteinExistence type="inferred from homology"/>
<dbReference type="InterPro" id="IPR004843">
    <property type="entry name" value="Calcineurin-like_PHP"/>
</dbReference>
<dbReference type="GO" id="GO:0000166">
    <property type="term" value="F:nucleotide binding"/>
    <property type="evidence" value="ECO:0007669"/>
    <property type="project" value="UniProtKB-KW"/>
</dbReference>
<dbReference type="SUPFAM" id="SSF55816">
    <property type="entry name" value="5'-nucleotidase (syn. UDP-sugar hydrolase), C-terminal domain"/>
    <property type="match status" value="1"/>
</dbReference>
<organism evidence="5 6">
    <name type="scientific">Acidovorax carolinensis</name>
    <dbReference type="NCBI Taxonomy" id="553814"/>
    <lineage>
        <taxon>Bacteria</taxon>
        <taxon>Pseudomonadati</taxon>
        <taxon>Pseudomonadota</taxon>
        <taxon>Betaproteobacteria</taxon>
        <taxon>Burkholderiales</taxon>
        <taxon>Comamonadaceae</taxon>
        <taxon>Acidovorax</taxon>
    </lineage>
</organism>
<protein>
    <submittedName>
        <fullName evidence="5">Bifunctional metallophosphatase/5'-nucleotidase</fullName>
    </submittedName>
</protein>
<dbReference type="PROSITE" id="PS51257">
    <property type="entry name" value="PROKAR_LIPOPROTEIN"/>
    <property type="match status" value="1"/>
</dbReference>